<keyword evidence="3" id="KW-0238">DNA-binding</keyword>
<sequence length="214" mass="24721">MFNEIPKNCRHGYARVSSKSQEDNSSLEVQKKEFIQQGVPKKNIRFEVGSAANSLKERPVFQKLIDQELKKNDLLIVTKIDRCSRNTLEFLKLQEKLFNKSVIFIVFDLPYSKDMAVNKLINTNMVTIATFENKRRKDRQRQGIAAAKKAGKYDGRKTVIAKKLIDQVQDLKETKNLSITQIAKITGKGRNTIYKVLKKKLNYVPYNRLVKNVN</sequence>
<gene>
    <name evidence="6" type="primary">serC</name>
</gene>
<dbReference type="PANTHER" id="PTHR30461:SF26">
    <property type="entry name" value="RESOLVASE HOMOLOG YNEB"/>
    <property type="match status" value="1"/>
</dbReference>
<name>A0A8F8SQZ3_9STRA</name>
<dbReference type="InterPro" id="IPR036162">
    <property type="entry name" value="Resolvase-like_N_sf"/>
</dbReference>
<dbReference type="PANTHER" id="PTHR30461">
    <property type="entry name" value="DNA-INVERTASE FROM LAMBDOID PROPHAGE"/>
    <property type="match status" value="1"/>
</dbReference>
<keyword evidence="6" id="KW-0934">Plastid</keyword>
<comment type="similarity">
    <text evidence="1">Belongs to the site-specific recombinase resolvase family.</text>
</comment>
<dbReference type="Pfam" id="PF02796">
    <property type="entry name" value="HTH_7"/>
    <property type="match status" value="1"/>
</dbReference>
<dbReference type="AlphaFoldDB" id="A0A8F8SQZ3"/>
<dbReference type="Gene3D" id="3.40.50.1390">
    <property type="entry name" value="Resolvase, N-terminal catalytic domain"/>
    <property type="match status" value="1"/>
</dbReference>
<keyword evidence="4" id="KW-0233">DNA recombination</keyword>
<dbReference type="InterPro" id="IPR006118">
    <property type="entry name" value="Recombinase_CS"/>
</dbReference>
<evidence type="ECO:0000256" key="3">
    <source>
        <dbReference type="ARBA" id="ARBA00023125"/>
    </source>
</evidence>
<geneLocation type="plastid" evidence="6"/>
<feature type="domain" description="Resolvase/invertase-type recombinase catalytic" evidence="5">
    <location>
        <begin position="9"/>
        <end position="151"/>
    </location>
</feature>
<dbReference type="SUPFAM" id="SSF53041">
    <property type="entry name" value="Resolvase-like"/>
    <property type="match status" value="1"/>
</dbReference>
<dbReference type="PROSITE" id="PS51736">
    <property type="entry name" value="RECOMBINASES_3"/>
    <property type="match status" value="1"/>
</dbReference>
<dbReference type="GO" id="GO:0003677">
    <property type="term" value="F:DNA binding"/>
    <property type="evidence" value="ECO:0007669"/>
    <property type="project" value="UniProtKB-KW"/>
</dbReference>
<accession>A0A8F8SQZ3</accession>
<dbReference type="EMBL" id="MZ365054">
    <property type="protein sequence ID" value="QYB19075.1"/>
    <property type="molecule type" value="Genomic_DNA"/>
</dbReference>
<dbReference type="Pfam" id="PF00239">
    <property type="entry name" value="Resolvase"/>
    <property type="match status" value="1"/>
</dbReference>
<dbReference type="PROSITE" id="PS00397">
    <property type="entry name" value="RECOMBINASES_1"/>
    <property type="match status" value="1"/>
</dbReference>
<evidence type="ECO:0000313" key="6">
    <source>
        <dbReference type="EMBL" id="QYB19075.1"/>
    </source>
</evidence>
<protein>
    <submittedName>
        <fullName evidence="6">Putative serine recombinase</fullName>
    </submittedName>
</protein>
<dbReference type="GO" id="GO:0000150">
    <property type="term" value="F:DNA strand exchange activity"/>
    <property type="evidence" value="ECO:0007669"/>
    <property type="project" value="InterPro"/>
</dbReference>
<dbReference type="InterPro" id="IPR050639">
    <property type="entry name" value="SSR_resolvase"/>
</dbReference>
<evidence type="ECO:0000259" key="5">
    <source>
        <dbReference type="PROSITE" id="PS51736"/>
    </source>
</evidence>
<dbReference type="InterPro" id="IPR006119">
    <property type="entry name" value="Resolv_N"/>
</dbReference>
<evidence type="ECO:0000256" key="4">
    <source>
        <dbReference type="ARBA" id="ARBA00023172"/>
    </source>
</evidence>
<organism evidence="6">
    <name type="scientific">Climaconeis cf. scalaris</name>
    <dbReference type="NCBI Taxonomy" id="2846828"/>
    <lineage>
        <taxon>Eukaryota</taxon>
        <taxon>Sar</taxon>
        <taxon>Stramenopiles</taxon>
        <taxon>Ochrophyta</taxon>
        <taxon>Bacillariophyta</taxon>
        <taxon>Bacillariophyceae</taxon>
        <taxon>Bacillariophycidae</taxon>
        <taxon>Naviculales</taxon>
        <taxon>Berkeleyaceae</taxon>
        <taxon>Climaconeis</taxon>
    </lineage>
</organism>
<evidence type="ECO:0000256" key="1">
    <source>
        <dbReference type="ARBA" id="ARBA00009913"/>
    </source>
</evidence>
<evidence type="ECO:0000256" key="2">
    <source>
        <dbReference type="ARBA" id="ARBA00022908"/>
    </source>
</evidence>
<keyword evidence="2" id="KW-0229">DNA integration</keyword>
<dbReference type="InterPro" id="IPR006120">
    <property type="entry name" value="Resolvase_HTH_dom"/>
</dbReference>
<dbReference type="SMART" id="SM00857">
    <property type="entry name" value="Resolvase"/>
    <property type="match status" value="1"/>
</dbReference>
<dbReference type="CDD" id="cd03768">
    <property type="entry name" value="SR_ResInv"/>
    <property type="match status" value="1"/>
</dbReference>
<dbReference type="GO" id="GO:0015074">
    <property type="term" value="P:DNA integration"/>
    <property type="evidence" value="ECO:0007669"/>
    <property type="project" value="UniProtKB-KW"/>
</dbReference>
<proteinExistence type="inferred from homology"/>
<reference evidence="6" key="1">
    <citation type="journal article" date="2021" name="Int. J. Mol. Sci.">
        <title>Extreme Enlargement of the Inverted Repeat Region in the Plastid Genomes of Diatoms from the Genus Climaconeis.</title>
        <authorList>
            <person name="Gastineau R."/>
            <person name="Davidovich N.A."/>
            <person name="Davidovich O.I."/>
            <person name="Lemieux C."/>
            <person name="Turmel M."/>
            <person name="Wrobel R.J."/>
            <person name="Witkowski A."/>
        </authorList>
    </citation>
    <scope>NUCLEOTIDE SEQUENCE</scope>
    <source>
        <strain evidence="6">SZCZ1888</strain>
    </source>
</reference>